<evidence type="ECO:0000313" key="2">
    <source>
        <dbReference type="Proteomes" id="UP001177003"/>
    </source>
</evidence>
<protein>
    <submittedName>
        <fullName evidence="1">Uncharacterized protein</fullName>
    </submittedName>
</protein>
<dbReference type="Proteomes" id="UP001177003">
    <property type="component" value="Chromosome 4"/>
</dbReference>
<dbReference type="EMBL" id="OX465080">
    <property type="protein sequence ID" value="CAI9282803.1"/>
    <property type="molecule type" value="Genomic_DNA"/>
</dbReference>
<organism evidence="1 2">
    <name type="scientific">Lactuca saligna</name>
    <name type="common">Willowleaf lettuce</name>
    <dbReference type="NCBI Taxonomy" id="75948"/>
    <lineage>
        <taxon>Eukaryota</taxon>
        <taxon>Viridiplantae</taxon>
        <taxon>Streptophyta</taxon>
        <taxon>Embryophyta</taxon>
        <taxon>Tracheophyta</taxon>
        <taxon>Spermatophyta</taxon>
        <taxon>Magnoliopsida</taxon>
        <taxon>eudicotyledons</taxon>
        <taxon>Gunneridae</taxon>
        <taxon>Pentapetalae</taxon>
        <taxon>asterids</taxon>
        <taxon>campanulids</taxon>
        <taxon>Asterales</taxon>
        <taxon>Asteraceae</taxon>
        <taxon>Cichorioideae</taxon>
        <taxon>Cichorieae</taxon>
        <taxon>Lactucinae</taxon>
        <taxon>Lactuca</taxon>
    </lineage>
</organism>
<name>A0AA35YYW3_LACSI</name>
<evidence type="ECO:0000313" key="1">
    <source>
        <dbReference type="EMBL" id="CAI9282803.1"/>
    </source>
</evidence>
<dbReference type="AlphaFoldDB" id="A0AA35YYW3"/>
<gene>
    <name evidence="1" type="ORF">LSALG_LOCUS22426</name>
</gene>
<accession>A0AA35YYW3</accession>
<reference evidence="1" key="1">
    <citation type="submission" date="2023-04" db="EMBL/GenBank/DDBJ databases">
        <authorList>
            <person name="Vijverberg K."/>
            <person name="Xiong W."/>
            <person name="Schranz E."/>
        </authorList>
    </citation>
    <scope>NUCLEOTIDE SEQUENCE</scope>
</reference>
<proteinExistence type="predicted"/>
<keyword evidence="2" id="KW-1185">Reference proteome</keyword>
<sequence>MQIFIGSATKILMLIPEYYDKWADWMEDYLNGIDENMWKSIKEVNYRKDLVENVGSVGTDANMVSQANTRKACDLRELRGSLPPFVYSYVRGRTTAKEIRDTLKDKY</sequence>